<evidence type="ECO:0000313" key="14">
    <source>
        <dbReference type="EMBL" id="OGH67496.1"/>
    </source>
</evidence>
<sequence length="302" mass="34297">MLSFLRIVKFALQDIGRNFSLSFMTVLILVLMLLSINTLVAVHVLTEKAVSSVKEQLSVSIHFRQDVKDEQVTEVQSFINSFPAVTSVEFLNRDEVLQQFKDIHKENPDILSSLNELGDNPFGPTMIITTREPSDYEKVITAISVPEYEGIIESKTFQDTQKAIDRIGSITAQVQKFVFVLTGLFGIISFLVIFNTIRVAIYTQRIEISIKKLVGASNWFVRGPYLIEALVFTFLSVILTFVIMYFVVQFIDPFVSVVFSSEKFLTNYFLSHILVLAGAEFGIVLLLTFVTSFLAMRRYLRV</sequence>
<feature type="transmembrane region" description="Helical" evidence="11">
    <location>
        <begin position="268"/>
        <end position="296"/>
    </location>
</feature>
<feature type="transmembrane region" description="Helical" evidence="11">
    <location>
        <begin position="177"/>
        <end position="202"/>
    </location>
</feature>
<evidence type="ECO:0000256" key="3">
    <source>
        <dbReference type="ARBA" id="ARBA00021907"/>
    </source>
</evidence>
<evidence type="ECO:0000313" key="15">
    <source>
        <dbReference type="Proteomes" id="UP000176282"/>
    </source>
</evidence>
<evidence type="ECO:0000256" key="4">
    <source>
        <dbReference type="ARBA" id="ARBA00022475"/>
    </source>
</evidence>
<gene>
    <name evidence="14" type="ORF">A3J66_03645</name>
</gene>
<dbReference type="InterPro" id="IPR003838">
    <property type="entry name" value="ABC3_permease_C"/>
</dbReference>
<comment type="subcellular location">
    <subcellularLocation>
        <location evidence="1">Cell membrane</location>
        <topology evidence="1">Multi-pass membrane protein</topology>
    </subcellularLocation>
</comment>
<evidence type="ECO:0000256" key="9">
    <source>
        <dbReference type="ARBA" id="ARBA00023306"/>
    </source>
</evidence>
<keyword evidence="8 10" id="KW-0472">Membrane</keyword>
<feature type="domain" description="ABC3 transporter permease C-terminal" evidence="12">
    <location>
        <begin position="180"/>
        <end position="301"/>
    </location>
</feature>
<evidence type="ECO:0000256" key="6">
    <source>
        <dbReference type="ARBA" id="ARBA00022692"/>
    </source>
</evidence>
<evidence type="ECO:0000256" key="1">
    <source>
        <dbReference type="ARBA" id="ARBA00004651"/>
    </source>
</evidence>
<dbReference type="Gene3D" id="3.30.70.3040">
    <property type="match status" value="1"/>
</dbReference>
<dbReference type="GO" id="GO:0005886">
    <property type="term" value="C:plasma membrane"/>
    <property type="evidence" value="ECO:0007669"/>
    <property type="project" value="UniProtKB-SubCell"/>
</dbReference>
<evidence type="ECO:0000259" key="12">
    <source>
        <dbReference type="Pfam" id="PF02687"/>
    </source>
</evidence>
<accession>A0A1F6M799</accession>
<dbReference type="InterPro" id="IPR004513">
    <property type="entry name" value="FtsX"/>
</dbReference>
<keyword evidence="7 11" id="KW-1133">Transmembrane helix</keyword>
<reference evidence="14 15" key="1">
    <citation type="journal article" date="2016" name="Nat. Commun.">
        <title>Thousands of microbial genomes shed light on interconnected biogeochemical processes in an aquifer system.</title>
        <authorList>
            <person name="Anantharaman K."/>
            <person name="Brown C.T."/>
            <person name="Hug L.A."/>
            <person name="Sharon I."/>
            <person name="Castelle C.J."/>
            <person name="Probst A.J."/>
            <person name="Thomas B.C."/>
            <person name="Singh A."/>
            <person name="Wilkins M.J."/>
            <person name="Karaoz U."/>
            <person name="Brodie E.L."/>
            <person name="Williams K.H."/>
            <person name="Hubbard S.S."/>
            <person name="Banfield J.F."/>
        </authorList>
    </citation>
    <scope>NUCLEOTIDE SEQUENCE [LARGE SCALE GENOMIC DNA]</scope>
</reference>
<comment type="caution">
    <text evidence="14">The sequence shown here is derived from an EMBL/GenBank/DDBJ whole genome shotgun (WGS) entry which is preliminary data.</text>
</comment>
<keyword evidence="4 10" id="KW-1003">Cell membrane</keyword>
<evidence type="ECO:0000259" key="13">
    <source>
        <dbReference type="Pfam" id="PF18075"/>
    </source>
</evidence>
<feature type="transmembrane region" description="Helical" evidence="11">
    <location>
        <begin position="223"/>
        <end position="248"/>
    </location>
</feature>
<feature type="domain" description="FtsX extracellular" evidence="13">
    <location>
        <begin position="58"/>
        <end position="144"/>
    </location>
</feature>
<evidence type="ECO:0000256" key="5">
    <source>
        <dbReference type="ARBA" id="ARBA00022618"/>
    </source>
</evidence>
<dbReference type="Pfam" id="PF02687">
    <property type="entry name" value="FtsX"/>
    <property type="match status" value="1"/>
</dbReference>
<dbReference type="Pfam" id="PF18075">
    <property type="entry name" value="FtsX_ECD"/>
    <property type="match status" value="1"/>
</dbReference>
<dbReference type="GO" id="GO:0051301">
    <property type="term" value="P:cell division"/>
    <property type="evidence" value="ECO:0007669"/>
    <property type="project" value="UniProtKB-KW"/>
</dbReference>
<keyword evidence="5 10" id="KW-0132">Cell division</keyword>
<comment type="similarity">
    <text evidence="2 10">Belongs to the ABC-4 integral membrane protein family. FtsX subfamily.</text>
</comment>
<dbReference type="PIRSF" id="PIRSF003097">
    <property type="entry name" value="FtsX"/>
    <property type="match status" value="1"/>
</dbReference>
<evidence type="ECO:0000256" key="7">
    <source>
        <dbReference type="ARBA" id="ARBA00022989"/>
    </source>
</evidence>
<organism evidence="14 15">
    <name type="scientific">Candidatus Magasanikbacteria bacterium RIFCSPHIGHO2_02_FULL_47_14</name>
    <dbReference type="NCBI Taxonomy" id="1798680"/>
    <lineage>
        <taxon>Bacteria</taxon>
        <taxon>Candidatus Magasanikiibacteriota</taxon>
    </lineage>
</organism>
<dbReference type="PANTHER" id="PTHR47755:SF1">
    <property type="entry name" value="CELL DIVISION PROTEIN FTSX"/>
    <property type="match status" value="1"/>
</dbReference>
<dbReference type="Proteomes" id="UP000176282">
    <property type="component" value="Unassembled WGS sequence"/>
</dbReference>
<protein>
    <recommendedName>
        <fullName evidence="3 10">Cell division protein FtsX</fullName>
    </recommendedName>
</protein>
<feature type="transmembrane region" description="Helical" evidence="11">
    <location>
        <begin position="21"/>
        <end position="45"/>
    </location>
</feature>
<dbReference type="STRING" id="1798680.A3J66_03645"/>
<proteinExistence type="inferred from homology"/>
<dbReference type="AlphaFoldDB" id="A0A1F6M799"/>
<dbReference type="PANTHER" id="PTHR47755">
    <property type="entry name" value="CELL DIVISION PROTEIN FTSX"/>
    <property type="match status" value="1"/>
</dbReference>
<evidence type="ECO:0000256" key="10">
    <source>
        <dbReference type="PIRNR" id="PIRNR003097"/>
    </source>
</evidence>
<evidence type="ECO:0000256" key="11">
    <source>
        <dbReference type="SAM" id="Phobius"/>
    </source>
</evidence>
<keyword evidence="9 10" id="KW-0131">Cell cycle</keyword>
<evidence type="ECO:0000256" key="2">
    <source>
        <dbReference type="ARBA" id="ARBA00007379"/>
    </source>
</evidence>
<dbReference type="InterPro" id="IPR040690">
    <property type="entry name" value="FtsX_ECD"/>
</dbReference>
<name>A0A1F6M799_9BACT</name>
<evidence type="ECO:0000256" key="8">
    <source>
        <dbReference type="ARBA" id="ARBA00023136"/>
    </source>
</evidence>
<dbReference type="EMBL" id="MFQB01000031">
    <property type="protein sequence ID" value="OGH67496.1"/>
    <property type="molecule type" value="Genomic_DNA"/>
</dbReference>
<keyword evidence="6 11" id="KW-0812">Transmembrane</keyword>